<dbReference type="PROSITE" id="PS50885">
    <property type="entry name" value="HAMP"/>
    <property type="match status" value="1"/>
</dbReference>
<evidence type="ECO:0000256" key="4">
    <source>
        <dbReference type="SAM" id="Phobius"/>
    </source>
</evidence>
<dbReference type="GO" id="GO:0016020">
    <property type="term" value="C:membrane"/>
    <property type="evidence" value="ECO:0007669"/>
    <property type="project" value="InterPro"/>
</dbReference>
<dbReference type="Proteomes" id="UP000094296">
    <property type="component" value="Unassembled WGS sequence"/>
</dbReference>
<evidence type="ECO:0008006" key="9">
    <source>
        <dbReference type="Google" id="ProtNLM"/>
    </source>
</evidence>
<dbReference type="PROSITE" id="PS50111">
    <property type="entry name" value="CHEMOTAXIS_TRANSDUC_2"/>
    <property type="match status" value="1"/>
</dbReference>
<dbReference type="PANTHER" id="PTHR32089:SF112">
    <property type="entry name" value="LYSOZYME-LIKE PROTEIN-RELATED"/>
    <property type="match status" value="1"/>
</dbReference>
<keyword evidence="4" id="KW-1133">Transmembrane helix</keyword>
<dbReference type="Gene3D" id="1.10.287.950">
    <property type="entry name" value="Methyl-accepting chemotaxis protein"/>
    <property type="match status" value="1"/>
</dbReference>
<accession>A0A1E5G1K7</accession>
<gene>
    <name evidence="7" type="ORF">BHF68_06685</name>
</gene>
<feature type="domain" description="HAMP" evidence="6">
    <location>
        <begin position="214"/>
        <end position="269"/>
    </location>
</feature>
<dbReference type="SMART" id="SM00283">
    <property type="entry name" value="MA"/>
    <property type="match status" value="1"/>
</dbReference>
<feature type="domain" description="Methyl-accepting transducer" evidence="5">
    <location>
        <begin position="288"/>
        <end position="524"/>
    </location>
</feature>
<dbReference type="GO" id="GO:0004888">
    <property type="term" value="F:transmembrane signaling receptor activity"/>
    <property type="evidence" value="ECO:0007669"/>
    <property type="project" value="InterPro"/>
</dbReference>
<name>A0A1E5G1K7_9FIRM</name>
<evidence type="ECO:0000259" key="5">
    <source>
        <dbReference type="PROSITE" id="PS50111"/>
    </source>
</evidence>
<dbReference type="PANTHER" id="PTHR32089">
    <property type="entry name" value="METHYL-ACCEPTING CHEMOTAXIS PROTEIN MCPB"/>
    <property type="match status" value="1"/>
</dbReference>
<dbReference type="SMART" id="SM00304">
    <property type="entry name" value="HAMP"/>
    <property type="match status" value="1"/>
</dbReference>
<reference evidence="7 8" key="1">
    <citation type="submission" date="2016-09" db="EMBL/GenBank/DDBJ databases">
        <title>Draft genome sequence for the type strain of Desulfuribacillus alkaliarsenatis AHT28, an obligately anaerobic, sulfidogenic bacterium isolated from Russian soda lake sediments.</title>
        <authorList>
            <person name="Abin C.A."/>
            <person name="Hollibaugh J.T."/>
        </authorList>
    </citation>
    <scope>NUCLEOTIDE SEQUENCE [LARGE SCALE GENOMIC DNA]</scope>
    <source>
        <strain evidence="7 8">AHT28</strain>
    </source>
</reference>
<dbReference type="InterPro" id="IPR004089">
    <property type="entry name" value="MCPsignal_dom"/>
</dbReference>
<evidence type="ECO:0000259" key="6">
    <source>
        <dbReference type="PROSITE" id="PS50885"/>
    </source>
</evidence>
<evidence type="ECO:0000313" key="7">
    <source>
        <dbReference type="EMBL" id="OEF96753.1"/>
    </source>
</evidence>
<feature type="transmembrane region" description="Helical" evidence="4">
    <location>
        <begin position="12"/>
        <end position="30"/>
    </location>
</feature>
<dbReference type="SUPFAM" id="SSF58104">
    <property type="entry name" value="Methyl-accepting chemotaxis protein (MCP) signaling domain"/>
    <property type="match status" value="1"/>
</dbReference>
<dbReference type="InterPro" id="IPR003660">
    <property type="entry name" value="HAMP_dom"/>
</dbReference>
<dbReference type="GO" id="GO:0006935">
    <property type="term" value="P:chemotaxis"/>
    <property type="evidence" value="ECO:0007669"/>
    <property type="project" value="InterPro"/>
</dbReference>
<dbReference type="OrthoDB" id="369835at2"/>
<dbReference type="RefSeq" id="WP_069643336.1">
    <property type="nucleotide sequence ID" value="NZ_MIJE01000030.1"/>
</dbReference>
<feature type="transmembrane region" description="Helical" evidence="4">
    <location>
        <begin position="187"/>
        <end position="212"/>
    </location>
</feature>
<dbReference type="Gene3D" id="6.10.340.10">
    <property type="match status" value="1"/>
</dbReference>
<evidence type="ECO:0000256" key="3">
    <source>
        <dbReference type="PROSITE-ProRule" id="PRU00284"/>
    </source>
</evidence>
<sequence length="574" mass="63595">MKNFPLQIKLLVSFLIIVTIFCGIVGYSLLTLKEVRDSFDNLSITSERLSIVNSINESVNYMYGLIGYFTISNDFQVLDEYREINMHVQNSFGQLRVEIEQDKNNNYLDYIQGVEGNLELYEEQYQRIIANQQQRGLVSADELLNNYARISKDMLATQQQLSEILQGFVAVLEQEFLHTEKLVESNIYQTFTISASITAIGALLCLIGSMLFGRQIGNQFRRLAGYTKEISDGLLTVEIPTEFQQRRDEVGILSNSIHSIVNNFREIITKVKQTSQSLYSSVSELSLQANEVKGISANVANQAQGVGDAMNEQISGSKDSMLAMEEMAAGVSRVATSASTIASNTIDVRRQAEAGSETVYQAVKRMQSIENSNKNTKQAIDSLLQRTKEIEVALKMITDIAAQTNLLALNAAIEAARAGEAGKGFAVVSNEIRKLADQSGQSAIQIKEILEHVRLSTLEANDSADGSRDEAKQGIQLIEQVKQAFENISKSVELVSDDMGELSAISEQMSAGTEQVNAALAELTNNAETHILSANSMQLEVARQQQMIDEIVERFIELQSVANDSKKMLSRFKL</sequence>
<evidence type="ECO:0000256" key="2">
    <source>
        <dbReference type="ARBA" id="ARBA00029447"/>
    </source>
</evidence>
<dbReference type="PRINTS" id="PR00260">
    <property type="entry name" value="CHEMTRNSDUCR"/>
</dbReference>
<dbReference type="STRING" id="766136.BHF68_06685"/>
<dbReference type="GO" id="GO:0007165">
    <property type="term" value="P:signal transduction"/>
    <property type="evidence" value="ECO:0007669"/>
    <property type="project" value="UniProtKB-KW"/>
</dbReference>
<protein>
    <recommendedName>
        <fullName evidence="9">Methyl-accepting transducer domain-containing protein</fullName>
    </recommendedName>
</protein>
<organism evidence="7 8">
    <name type="scientific">Desulfuribacillus alkaliarsenatis</name>
    <dbReference type="NCBI Taxonomy" id="766136"/>
    <lineage>
        <taxon>Bacteria</taxon>
        <taxon>Bacillati</taxon>
        <taxon>Bacillota</taxon>
        <taxon>Desulfuribacillia</taxon>
        <taxon>Desulfuribacillales</taxon>
        <taxon>Desulfuribacillaceae</taxon>
        <taxon>Desulfuribacillus</taxon>
    </lineage>
</organism>
<evidence type="ECO:0000256" key="1">
    <source>
        <dbReference type="ARBA" id="ARBA00023224"/>
    </source>
</evidence>
<keyword evidence="1 3" id="KW-0807">Transducer</keyword>
<keyword evidence="4" id="KW-0472">Membrane</keyword>
<keyword evidence="8" id="KW-1185">Reference proteome</keyword>
<comment type="caution">
    <text evidence="7">The sequence shown here is derived from an EMBL/GenBank/DDBJ whole genome shotgun (WGS) entry which is preliminary data.</text>
</comment>
<proteinExistence type="inferred from homology"/>
<dbReference type="AlphaFoldDB" id="A0A1E5G1K7"/>
<dbReference type="InterPro" id="IPR004090">
    <property type="entry name" value="Chemotax_Me-accpt_rcpt"/>
</dbReference>
<dbReference type="EMBL" id="MIJE01000030">
    <property type="protein sequence ID" value="OEF96753.1"/>
    <property type="molecule type" value="Genomic_DNA"/>
</dbReference>
<keyword evidence="4" id="KW-0812">Transmembrane</keyword>
<dbReference type="Pfam" id="PF00015">
    <property type="entry name" value="MCPsignal"/>
    <property type="match status" value="1"/>
</dbReference>
<evidence type="ECO:0000313" key="8">
    <source>
        <dbReference type="Proteomes" id="UP000094296"/>
    </source>
</evidence>
<comment type="similarity">
    <text evidence="2">Belongs to the methyl-accepting chemotaxis (MCP) protein family.</text>
</comment>
<dbReference type="CDD" id="cd11386">
    <property type="entry name" value="MCP_signal"/>
    <property type="match status" value="1"/>
</dbReference>